<organism evidence="2">
    <name type="scientific">Melanopsichium pennsylvanicum 4</name>
    <dbReference type="NCBI Taxonomy" id="1398559"/>
    <lineage>
        <taxon>Eukaryota</taxon>
        <taxon>Fungi</taxon>
        <taxon>Dikarya</taxon>
        <taxon>Basidiomycota</taxon>
        <taxon>Ustilaginomycotina</taxon>
        <taxon>Ustilaginomycetes</taxon>
        <taxon>Ustilaginales</taxon>
        <taxon>Ustilaginaceae</taxon>
        <taxon>Melanopsichium</taxon>
    </lineage>
</organism>
<reference evidence="2" key="1">
    <citation type="journal article" date="2014" name="Genome Biol. Evol.">
        <title>Gene Loss Rather Than Gene Gain Is Associated with a Host Jump from Monocots to Dicots in the Smut Fungus Melanopsichium pennsylvanicum.</title>
        <authorList>
            <person name="Sharma R."/>
            <person name="Mishra B."/>
            <person name="Runge F."/>
            <person name="Thines M."/>
        </authorList>
    </citation>
    <scope>NUCLEOTIDE SEQUENCE</scope>
    <source>
        <strain evidence="2">4</strain>
    </source>
</reference>
<dbReference type="Gene3D" id="1.10.10.60">
    <property type="entry name" value="Homeodomain-like"/>
    <property type="match status" value="1"/>
</dbReference>
<protein>
    <submittedName>
        <fullName evidence="2">Uncharacterized protein</fullName>
    </submittedName>
</protein>
<evidence type="ECO:0000313" key="2">
    <source>
        <dbReference type="EMBL" id="CDI51041.1"/>
    </source>
</evidence>
<name>A0A077QX60_9BASI</name>
<evidence type="ECO:0000256" key="1">
    <source>
        <dbReference type="SAM" id="MobiDB-lite"/>
    </source>
</evidence>
<accession>A0A077QX60</accession>
<feature type="region of interest" description="Disordered" evidence="1">
    <location>
        <begin position="58"/>
        <end position="118"/>
    </location>
</feature>
<sequence>MNLVITSDDPPSNIFHSAADNVSDNETIRSLTQGPRGEQDRACLRLTSQVIKILSDSDFDEGDFDNKPDTSARDASASLLQVPPSIKAEDPFSDLDEEKPKPEPQTRGRGRPRGPRGSTVLLTEVEQAQIISLKEAGLCVQSIAEHLARPPSTVYSFVWRRIARNREFAATLPGSANSQPYCSRP</sequence>
<dbReference type="AlphaFoldDB" id="A0A077QX60"/>
<dbReference type="EMBL" id="HG529494">
    <property type="protein sequence ID" value="CDI51041.1"/>
    <property type="molecule type" value="Genomic_DNA"/>
</dbReference>
<proteinExistence type="predicted"/>